<evidence type="ECO:0000313" key="2">
    <source>
        <dbReference type="Proteomes" id="UP000509810"/>
    </source>
</evidence>
<proteinExistence type="predicted"/>
<keyword evidence="1" id="KW-0378">Hydrolase</keyword>
<dbReference type="InterPro" id="IPR044925">
    <property type="entry name" value="His-Me_finger_sf"/>
</dbReference>
<evidence type="ECO:0000313" key="1">
    <source>
        <dbReference type="EMBL" id="CAB3563587.1"/>
    </source>
</evidence>
<dbReference type="EMBL" id="LR794124">
    <property type="protein sequence ID" value="CAB3563587.1"/>
    <property type="molecule type" value="Genomic_DNA"/>
</dbReference>
<keyword evidence="1" id="KW-0540">Nuclease</keyword>
<dbReference type="SUPFAM" id="SSF54060">
    <property type="entry name" value="His-Me finger endonucleases"/>
    <property type="match status" value="1"/>
</dbReference>
<dbReference type="InterPro" id="IPR044930">
    <property type="entry name" value="Homing_endonuclease_His-Me"/>
</dbReference>
<dbReference type="Gene3D" id="3.90.75.10">
    <property type="entry name" value="Homing Intron 3 (I-ppo) Encoded Endonuclease, Chain A"/>
    <property type="match status" value="1"/>
</dbReference>
<protein>
    <submittedName>
        <fullName evidence="1">Putative HNH endonuclease</fullName>
    </submittedName>
</protein>
<accession>A0A6S6YGR0</accession>
<organism evidence="1 2">
    <name type="scientific">Vibrio phage vB_Vc_SrVc9</name>
    <dbReference type="NCBI Taxonomy" id="2721556"/>
    <lineage>
        <taxon>Viruses</taxon>
        <taxon>Duplodnaviria</taxon>
        <taxon>Heunggongvirae</taxon>
        <taxon>Uroviricota</taxon>
        <taxon>Caudoviricetes</taxon>
        <taxon>Autographivirales</taxon>
        <taxon>Autoscriptoviridae</taxon>
        <taxon>Maculvirus</taxon>
        <taxon>Maculvirus SrVc9</taxon>
    </lineage>
</organism>
<dbReference type="GO" id="GO:0004519">
    <property type="term" value="F:endonuclease activity"/>
    <property type="evidence" value="ECO:0007669"/>
    <property type="project" value="UniProtKB-KW"/>
</dbReference>
<reference evidence="1 2" key="1">
    <citation type="submission" date="2020-04" db="EMBL/GenBank/DDBJ databases">
        <authorList>
            <person name="Redgwell R T."/>
            <person name="Michniewski S."/>
            <person name="Harrison D C."/>
            <person name="Millard A."/>
        </authorList>
    </citation>
    <scope>NUCLEOTIDE SEQUENCE [LARGE SCALE GENOMIC DNA]</scope>
</reference>
<keyword evidence="1" id="KW-0255">Endonuclease</keyword>
<keyword evidence="2" id="KW-1185">Reference proteome</keyword>
<sequence length="115" mass="12979">MNLIKTLNCLEDDHIERLTVQILYDNIEIDSNGCHIWQGCIDPWGYGRIYVPGFGNGYVHRVALALDGVDVDAHEVVRHRCNKPACCNKYHLIAGTQKENVADMWKAGNAKQQKA</sequence>
<dbReference type="Proteomes" id="UP000509810">
    <property type="component" value="Chromosome"/>
</dbReference>
<name>A0A6S6YGR0_9CAUD</name>
<gene>
    <name evidence="1" type="ORF">EHFPEHOM_00016</name>
</gene>